<feature type="chain" id="PRO_5035310547" description="Bulb-type lectin domain-containing protein" evidence="4">
    <location>
        <begin position="29"/>
        <end position="886"/>
    </location>
</feature>
<keyword evidence="7" id="KW-1185">Reference proteome</keyword>
<reference evidence="6" key="1">
    <citation type="submission" date="2020-03" db="EMBL/GenBank/DDBJ databases">
        <title>Castanea mollissima Vanexum genome sequencing.</title>
        <authorList>
            <person name="Staton M."/>
        </authorList>
    </citation>
    <scope>NUCLEOTIDE SEQUENCE</scope>
    <source>
        <tissue evidence="6">Leaf</tissue>
    </source>
</reference>
<comment type="caution">
    <text evidence="6">The sequence shown here is derived from an EMBL/GenBank/DDBJ whole genome shotgun (WGS) entry which is preliminary data.</text>
</comment>
<evidence type="ECO:0000256" key="1">
    <source>
        <dbReference type="ARBA" id="ARBA00022729"/>
    </source>
</evidence>
<feature type="domain" description="Bulb-type lectin" evidence="5">
    <location>
        <begin position="59"/>
        <end position="196"/>
    </location>
</feature>
<dbReference type="FunFam" id="2.90.10.30:FF:000003">
    <property type="entry name" value="Os04g0303100 protein"/>
    <property type="match status" value="2"/>
</dbReference>
<dbReference type="InterPro" id="IPR036426">
    <property type="entry name" value="Bulb-type_lectin_dom_sf"/>
</dbReference>
<dbReference type="SMART" id="SM00108">
    <property type="entry name" value="B_lectin"/>
    <property type="match status" value="2"/>
</dbReference>
<dbReference type="InterPro" id="IPR051343">
    <property type="entry name" value="G-type_lectin_kinases/EP1-like"/>
</dbReference>
<gene>
    <name evidence="6" type="ORF">CMV_018094</name>
</gene>
<protein>
    <recommendedName>
        <fullName evidence="5">Bulb-type lectin domain-containing protein</fullName>
    </recommendedName>
</protein>
<organism evidence="6 7">
    <name type="scientific">Castanea mollissima</name>
    <name type="common">Chinese chestnut</name>
    <dbReference type="NCBI Taxonomy" id="60419"/>
    <lineage>
        <taxon>Eukaryota</taxon>
        <taxon>Viridiplantae</taxon>
        <taxon>Streptophyta</taxon>
        <taxon>Embryophyta</taxon>
        <taxon>Tracheophyta</taxon>
        <taxon>Spermatophyta</taxon>
        <taxon>Magnoliopsida</taxon>
        <taxon>eudicotyledons</taxon>
        <taxon>Gunneridae</taxon>
        <taxon>Pentapetalae</taxon>
        <taxon>rosids</taxon>
        <taxon>fabids</taxon>
        <taxon>Fagales</taxon>
        <taxon>Fagaceae</taxon>
        <taxon>Castanea</taxon>
    </lineage>
</organism>
<proteinExistence type="predicted"/>
<keyword evidence="1 4" id="KW-0732">Signal</keyword>
<evidence type="ECO:0000256" key="3">
    <source>
        <dbReference type="ARBA" id="ARBA00023180"/>
    </source>
</evidence>
<feature type="signal peptide" evidence="4">
    <location>
        <begin position="1"/>
        <end position="28"/>
    </location>
</feature>
<evidence type="ECO:0000313" key="7">
    <source>
        <dbReference type="Proteomes" id="UP000737018"/>
    </source>
</evidence>
<evidence type="ECO:0000256" key="2">
    <source>
        <dbReference type="ARBA" id="ARBA00023157"/>
    </source>
</evidence>
<accession>A0A8J4R1Q5</accession>
<keyword evidence="2" id="KW-1015">Disulfide bond</keyword>
<dbReference type="EMBL" id="JRKL02002984">
    <property type="protein sequence ID" value="KAF3956824.1"/>
    <property type="molecule type" value="Genomic_DNA"/>
</dbReference>
<dbReference type="Gene3D" id="2.90.10.30">
    <property type="match status" value="1"/>
</dbReference>
<dbReference type="AlphaFoldDB" id="A0A8J4R1Q5"/>
<dbReference type="Gene3D" id="2.90.10.10">
    <property type="entry name" value="Bulb-type lectin domain"/>
    <property type="match status" value="1"/>
</dbReference>
<dbReference type="Pfam" id="PF01453">
    <property type="entry name" value="B_lectin"/>
    <property type="match status" value="2"/>
</dbReference>
<dbReference type="InterPro" id="IPR001480">
    <property type="entry name" value="Bulb-type_lectin_dom"/>
</dbReference>
<evidence type="ECO:0000256" key="4">
    <source>
        <dbReference type="SAM" id="SignalP"/>
    </source>
</evidence>
<dbReference type="PROSITE" id="PS50927">
    <property type="entry name" value="BULB_LECTIN"/>
    <property type="match status" value="2"/>
</dbReference>
<sequence>MGISGSWACCGFLLYLLALFLTPFRTIGTALPRGSLSPNSSTSWSTSFSAPNNTVKFDDGSIARSILVSENVTVYSEPNGNIEIEYACGCGFFCNPPCNSFLFATFVLYYYKYDSGTSVATDLGPHVVWSANPKNPVNANATLQFTSKGGLVLRANGTEAWSAKITNKYVASLNLTPTCNLMLLDKNDETIWQSYEHPMDTLFRGQQLLFGVLHHLSISSPPARLIFNVTATEARCHRLTSRPKPQINLRPTPPSDLDPRCRSASNPLLFRLSTSDSMGISGSWACCGFLLYLLALFLTPFRTIGTALPRGSLSPNSSTSWSTSFSAPNNTVKFDDGSIARSILVSENVKVSEPYGDIEYACGCGFFCNPPCNSFLFATFVLYYYKYDSGTSVATDLGPHVVWSANPKNPVNANATLQFTSKGGLVLRANGTEAWSAKITNKYVASLNLTPTCNLMLLDKNDETIWQSYEHPTDTLFRGQQLLVGKSLTSKEGLFSLNITREGIFAYINSNPPQLYYSYNISGSDTNISGIEFRNGSIVLLDSKMIPQEIELPGRSARFARYARFEDDGHLRVYTFRPKARDDILLATQLYSCDFPTACGNYGVCENKGESYSWKQCTCLPDKNKNGTSYFKAIDETEPDKGCTPVTNLSCEGEALDRHTFLEVKNITNFRFSAQDPYDIKPDHRSIRSEKCKEECQKRNCSCKAAIYYYKSGSSTGDCYLESQIFSMMKPIPEELQYPSMLFKIWIKCTQQRHGLILLYFSSCHSKLISPLHLIPCTKVSLWHGTRPLLLKAEFSNRVSSHLSFEEQTNTLLPEAKIGYNRLPNKSNILRSWTSSENPGTEASQLCDIDVFVATMASVISIRYLFVIAQKDLNQGGQEIGEYKTT</sequence>
<evidence type="ECO:0000313" key="6">
    <source>
        <dbReference type="EMBL" id="KAF3956824.1"/>
    </source>
</evidence>
<evidence type="ECO:0000259" key="5">
    <source>
        <dbReference type="PROSITE" id="PS50927"/>
    </source>
</evidence>
<dbReference type="PANTHER" id="PTHR47976:SF30">
    <property type="entry name" value="RECEPTOR-LIKE SERINE_THREONINE-PROTEIN KINASE"/>
    <property type="match status" value="1"/>
</dbReference>
<name>A0A8J4R1Q5_9ROSI</name>
<keyword evidence="3" id="KW-0325">Glycoprotein</keyword>
<dbReference type="Proteomes" id="UP000737018">
    <property type="component" value="Unassembled WGS sequence"/>
</dbReference>
<dbReference type="PANTHER" id="PTHR47976">
    <property type="entry name" value="G-TYPE LECTIN S-RECEPTOR-LIKE SERINE/THREONINE-PROTEIN KINASE SD2-5"/>
    <property type="match status" value="1"/>
</dbReference>
<feature type="domain" description="Bulb-type lectin" evidence="5">
    <location>
        <begin position="336"/>
        <end position="470"/>
    </location>
</feature>
<dbReference type="OrthoDB" id="4062651at2759"/>
<dbReference type="SUPFAM" id="SSF51110">
    <property type="entry name" value="alpha-D-mannose-specific plant lectins"/>
    <property type="match status" value="2"/>
</dbReference>